<dbReference type="PROSITE" id="PS00398">
    <property type="entry name" value="RECOMBINASES_2"/>
    <property type="match status" value="1"/>
</dbReference>
<dbReference type="Gene3D" id="1.10.10.60">
    <property type="entry name" value="Homeodomain-like"/>
    <property type="match status" value="1"/>
</dbReference>
<dbReference type="EMBL" id="AZFJ01000057">
    <property type="protein sequence ID" value="KRL84921.1"/>
    <property type="molecule type" value="Genomic_DNA"/>
</dbReference>
<evidence type="ECO:0000256" key="2">
    <source>
        <dbReference type="ARBA" id="ARBA00022908"/>
    </source>
</evidence>
<keyword evidence="2" id="KW-0229">DNA integration</keyword>
<feature type="domain" description="Resolvase/invertase-type recombinase catalytic" evidence="5">
    <location>
        <begin position="1"/>
        <end position="110"/>
    </location>
</feature>
<evidence type="ECO:0000313" key="6">
    <source>
        <dbReference type="EMBL" id="KRL84921.1"/>
    </source>
</evidence>
<evidence type="ECO:0000256" key="1">
    <source>
        <dbReference type="ARBA" id="ARBA00009913"/>
    </source>
</evidence>
<dbReference type="CDD" id="cd03768">
    <property type="entry name" value="SR_ResInv"/>
    <property type="match status" value="1"/>
</dbReference>
<protein>
    <recommendedName>
        <fullName evidence="5">Resolvase/invertase-type recombinase catalytic domain-containing protein</fullName>
    </recommendedName>
</protein>
<proteinExistence type="inferred from homology"/>
<name>A0A0R1TUC0_9LACO</name>
<reference evidence="6 7" key="1">
    <citation type="journal article" date="2015" name="Genome Announc.">
        <title>Expanding the biotechnology potential of lactobacilli through comparative genomics of 213 strains and associated genera.</title>
        <authorList>
            <person name="Sun Z."/>
            <person name="Harris H.M."/>
            <person name="McCann A."/>
            <person name="Guo C."/>
            <person name="Argimon S."/>
            <person name="Zhang W."/>
            <person name="Yang X."/>
            <person name="Jeffery I.B."/>
            <person name="Cooney J.C."/>
            <person name="Kagawa T.F."/>
            <person name="Liu W."/>
            <person name="Song Y."/>
            <person name="Salvetti E."/>
            <person name="Wrobel A."/>
            <person name="Rasinkangas P."/>
            <person name="Parkhill J."/>
            <person name="Rea M.C."/>
            <person name="O'Sullivan O."/>
            <person name="Ritari J."/>
            <person name="Douillard F.P."/>
            <person name="Paul Ross R."/>
            <person name="Yang R."/>
            <person name="Briner A.E."/>
            <person name="Felis G.E."/>
            <person name="de Vos W.M."/>
            <person name="Barrangou R."/>
            <person name="Klaenhammer T.R."/>
            <person name="Caufield P.W."/>
            <person name="Cui Y."/>
            <person name="Zhang H."/>
            <person name="O'Toole P.W."/>
        </authorList>
    </citation>
    <scope>NUCLEOTIDE SEQUENCE [LARGE SCALE GENOMIC DNA]</scope>
    <source>
        <strain evidence="6 7">DSM 15945</strain>
    </source>
</reference>
<dbReference type="GO" id="GO:0003677">
    <property type="term" value="F:DNA binding"/>
    <property type="evidence" value="ECO:0007669"/>
    <property type="project" value="UniProtKB-KW"/>
</dbReference>
<evidence type="ECO:0000259" key="5">
    <source>
        <dbReference type="PROSITE" id="PS51736"/>
    </source>
</evidence>
<dbReference type="STRING" id="1423783.FC50_GL001935"/>
<dbReference type="InterPro" id="IPR050639">
    <property type="entry name" value="SSR_resolvase"/>
</dbReference>
<dbReference type="GO" id="GO:0000150">
    <property type="term" value="F:DNA strand exchange activity"/>
    <property type="evidence" value="ECO:0007669"/>
    <property type="project" value="InterPro"/>
</dbReference>
<dbReference type="InterPro" id="IPR036162">
    <property type="entry name" value="Resolvase-like_N_sf"/>
</dbReference>
<dbReference type="InterPro" id="IPR006119">
    <property type="entry name" value="Resolv_N"/>
</dbReference>
<dbReference type="PANTHER" id="PTHR30461:SF26">
    <property type="entry name" value="RESOLVASE HOMOLOG YNEB"/>
    <property type="match status" value="1"/>
</dbReference>
<dbReference type="SMART" id="SM00857">
    <property type="entry name" value="Resolvase"/>
    <property type="match status" value="1"/>
</dbReference>
<dbReference type="InterPro" id="IPR006118">
    <property type="entry name" value="Recombinase_CS"/>
</dbReference>
<organism evidence="6 7">
    <name type="scientific">Lacticaseibacillus pantheris DSM 15945 = JCM 12539 = NBRC 106106</name>
    <dbReference type="NCBI Taxonomy" id="1423783"/>
    <lineage>
        <taxon>Bacteria</taxon>
        <taxon>Bacillati</taxon>
        <taxon>Bacillota</taxon>
        <taxon>Bacilli</taxon>
        <taxon>Lactobacillales</taxon>
        <taxon>Lactobacillaceae</taxon>
        <taxon>Lacticaseibacillus</taxon>
    </lineage>
</organism>
<dbReference type="Gene3D" id="3.40.50.1390">
    <property type="entry name" value="Resolvase, N-terminal catalytic domain"/>
    <property type="match status" value="1"/>
</dbReference>
<keyword evidence="7" id="KW-1185">Reference proteome</keyword>
<dbReference type="PROSITE" id="PS51736">
    <property type="entry name" value="RECOMBINASES_3"/>
    <property type="match status" value="1"/>
</dbReference>
<comment type="caution">
    <text evidence="6">The sequence shown here is derived from an EMBL/GenBank/DDBJ whole genome shotgun (WGS) entry which is preliminary data.</text>
</comment>
<dbReference type="AlphaFoldDB" id="A0A0R1TUC0"/>
<evidence type="ECO:0000256" key="4">
    <source>
        <dbReference type="ARBA" id="ARBA00023172"/>
    </source>
</evidence>
<comment type="similarity">
    <text evidence="1">Belongs to the site-specific recombinase resolvase family.</text>
</comment>
<dbReference type="PANTHER" id="PTHR30461">
    <property type="entry name" value="DNA-INVERTASE FROM LAMBDOID PROPHAGE"/>
    <property type="match status" value="1"/>
</dbReference>
<dbReference type="Proteomes" id="UP000051922">
    <property type="component" value="Unassembled WGS sequence"/>
</dbReference>
<keyword evidence="3" id="KW-0238">DNA-binding</keyword>
<evidence type="ECO:0000313" key="7">
    <source>
        <dbReference type="Proteomes" id="UP000051922"/>
    </source>
</evidence>
<dbReference type="Pfam" id="PF00239">
    <property type="entry name" value="Resolvase"/>
    <property type="match status" value="1"/>
</dbReference>
<dbReference type="PATRIC" id="fig|1423783.4.peg.1977"/>
<keyword evidence="4" id="KW-0233">DNA recombination</keyword>
<dbReference type="GO" id="GO:0015074">
    <property type="term" value="P:DNA integration"/>
    <property type="evidence" value="ECO:0007669"/>
    <property type="project" value="UniProtKB-KW"/>
</dbReference>
<gene>
    <name evidence="6" type="ORF">FC50_GL001935</name>
</gene>
<evidence type="ECO:0000256" key="3">
    <source>
        <dbReference type="ARBA" id="ARBA00023125"/>
    </source>
</evidence>
<sequence>MEKVSGVEQDRPKLAAAMAHLKEGDELVVISLDRLSRDTEQLSQLMLRISVKRAKLVVLDMPRFEEVSNINTRHLLEDIIVSLKTYFAAEERAQIKERQRQGIELAKKRGAFHGGQKLYTADSEDPERRHKYLQIQQMVTNHERLTDIMHATGCSNTLVYRVKHELEA</sequence>
<accession>A0A0R1TUC0</accession>
<dbReference type="SUPFAM" id="SSF53041">
    <property type="entry name" value="Resolvase-like"/>
    <property type="match status" value="1"/>
</dbReference>